<dbReference type="GO" id="GO:0051213">
    <property type="term" value="F:dioxygenase activity"/>
    <property type="evidence" value="ECO:0007669"/>
    <property type="project" value="UniProtKB-ARBA"/>
</dbReference>
<dbReference type="InterPro" id="IPR026992">
    <property type="entry name" value="DIOX_N"/>
</dbReference>
<dbReference type="GO" id="GO:0046872">
    <property type="term" value="F:metal ion binding"/>
    <property type="evidence" value="ECO:0007669"/>
    <property type="project" value="UniProtKB-KW"/>
</dbReference>
<dbReference type="InterPro" id="IPR044861">
    <property type="entry name" value="IPNS-like_FE2OG_OXY"/>
</dbReference>
<evidence type="ECO:0000256" key="2">
    <source>
        <dbReference type="ARBA" id="ARBA00022723"/>
    </source>
</evidence>
<dbReference type="AlphaFoldDB" id="A0A1U8A540"/>
<dbReference type="Pfam" id="PF14226">
    <property type="entry name" value="DIOX_N"/>
    <property type="match status" value="1"/>
</dbReference>
<dbReference type="PANTHER" id="PTHR10209">
    <property type="entry name" value="OXIDOREDUCTASE, 2OG-FE II OXYGENASE FAMILY PROTEIN"/>
    <property type="match status" value="1"/>
</dbReference>
<evidence type="ECO:0000313" key="8">
    <source>
        <dbReference type="RefSeq" id="XP_010262281.1"/>
    </source>
</evidence>
<dbReference type="Proteomes" id="UP000189703">
    <property type="component" value="Unplaced"/>
</dbReference>
<name>A0A1U8A540_NELNU</name>
<proteinExistence type="inferred from homology"/>
<dbReference type="SUPFAM" id="SSF51197">
    <property type="entry name" value="Clavaminate synthase-like"/>
    <property type="match status" value="1"/>
</dbReference>
<evidence type="ECO:0000256" key="3">
    <source>
        <dbReference type="ARBA" id="ARBA00023002"/>
    </source>
</evidence>
<dbReference type="GeneID" id="104600844"/>
<dbReference type="Gene3D" id="2.60.120.330">
    <property type="entry name" value="B-lactam Antibiotic, Isopenicillin N Synthase, Chain"/>
    <property type="match status" value="1"/>
</dbReference>
<evidence type="ECO:0000313" key="7">
    <source>
        <dbReference type="Proteomes" id="UP000189703"/>
    </source>
</evidence>
<gene>
    <name evidence="8 9" type="primary">LOC104600844</name>
</gene>
<evidence type="ECO:0000256" key="4">
    <source>
        <dbReference type="ARBA" id="ARBA00023004"/>
    </source>
</evidence>
<accession>A0A1U8A540</accession>
<keyword evidence="4 5" id="KW-0408">Iron</keyword>
<dbReference type="InterPro" id="IPR027443">
    <property type="entry name" value="IPNS-like_sf"/>
</dbReference>
<dbReference type="OrthoDB" id="288590at2759"/>
<keyword evidence="2 5" id="KW-0479">Metal-binding</keyword>
<evidence type="ECO:0000259" key="6">
    <source>
        <dbReference type="PROSITE" id="PS51471"/>
    </source>
</evidence>
<feature type="domain" description="Fe2OG dioxygenase" evidence="6">
    <location>
        <begin position="222"/>
        <end position="322"/>
    </location>
</feature>
<protein>
    <submittedName>
        <fullName evidence="8 9">1-aminocyclopropane-1-carboxylate oxidase homolog 1-like</fullName>
    </submittedName>
</protein>
<reference evidence="8 9" key="1">
    <citation type="submission" date="2025-04" db="UniProtKB">
        <authorList>
            <consortium name="RefSeq"/>
        </authorList>
    </citation>
    <scope>IDENTIFICATION</scope>
</reference>
<keyword evidence="7" id="KW-1185">Reference proteome</keyword>
<dbReference type="FunFam" id="2.60.120.330:FF:000005">
    <property type="entry name" value="1-aminocyclopropane-1-carboxylate oxidase homolog 1"/>
    <property type="match status" value="1"/>
</dbReference>
<dbReference type="eggNOG" id="KOG0143">
    <property type="taxonomic scope" value="Eukaryota"/>
</dbReference>
<dbReference type="RefSeq" id="XP_010262282.1">
    <property type="nucleotide sequence ID" value="XM_010263980.2"/>
</dbReference>
<dbReference type="KEGG" id="nnu:104600844"/>
<evidence type="ECO:0000256" key="5">
    <source>
        <dbReference type="RuleBase" id="RU003682"/>
    </source>
</evidence>
<sequence>MVVSGDGGDSSGILIKSDYDRMKELKEFDDSKAGVKGLVDSGLVKVPRIFIHPPEEYDGRSVSNQTHFTIPVIDLDGIGKDAIRRREIVEEVRNASEMWGFFQVVNHGIPVNVLDEMLQGVRGFYEQDIEVKKKFYTRDLRRRLVYNSNNQLYQSPAANWRDSFYCFMAPEPPQPEDLPAVCRDIMMEYSKQVKKLGIFLFELLSEALTLKSEHLVDIGCAEGHALLTHYYPSCPEPELTMGTSKHADNDFLTVLLQDNIGGLQVLREKQWVDVLPMPGALIVNVGDLLQLISNDRFKSVEHRVLANRIGPRVSVACFFTTPVNQASGKLYGPIKELLSEENPPIYREITVQEYIQHIIAKGLDGNSLTRFKLKMFGLMEEP</sequence>
<comment type="similarity">
    <text evidence="1 5">Belongs to the iron/ascorbate-dependent oxidoreductase family.</text>
</comment>
<dbReference type="PANTHER" id="PTHR10209:SF859">
    <property type="entry name" value="OS03G0690500 PROTEIN"/>
    <property type="match status" value="1"/>
</dbReference>
<dbReference type="OMA" id="GNTRHTD"/>
<organism evidence="7 9">
    <name type="scientific">Nelumbo nucifera</name>
    <name type="common">Sacred lotus</name>
    <dbReference type="NCBI Taxonomy" id="4432"/>
    <lineage>
        <taxon>Eukaryota</taxon>
        <taxon>Viridiplantae</taxon>
        <taxon>Streptophyta</taxon>
        <taxon>Embryophyta</taxon>
        <taxon>Tracheophyta</taxon>
        <taxon>Spermatophyta</taxon>
        <taxon>Magnoliopsida</taxon>
        <taxon>Proteales</taxon>
        <taxon>Nelumbonaceae</taxon>
        <taxon>Nelumbo</taxon>
    </lineage>
</organism>
<dbReference type="Pfam" id="PF03171">
    <property type="entry name" value="2OG-FeII_Oxy"/>
    <property type="match status" value="1"/>
</dbReference>
<dbReference type="PROSITE" id="PS51471">
    <property type="entry name" value="FE2OG_OXY"/>
    <property type="match status" value="1"/>
</dbReference>
<keyword evidence="3 5" id="KW-0560">Oxidoreductase</keyword>
<dbReference type="InterPro" id="IPR005123">
    <property type="entry name" value="Oxoglu/Fe-dep_dioxygenase_dom"/>
</dbReference>
<evidence type="ECO:0000256" key="1">
    <source>
        <dbReference type="ARBA" id="ARBA00008056"/>
    </source>
</evidence>
<evidence type="ECO:0000313" key="9">
    <source>
        <dbReference type="RefSeq" id="XP_010262282.1"/>
    </source>
</evidence>
<dbReference type="RefSeq" id="XP_010262281.1">
    <property type="nucleotide sequence ID" value="XM_010263979.2"/>
</dbReference>